<evidence type="ECO:0000313" key="1">
    <source>
        <dbReference type="EMBL" id="TET45231.1"/>
    </source>
</evidence>
<comment type="caution">
    <text evidence="1">The sequence shown here is derived from an EMBL/GenBank/DDBJ whole genome shotgun (WGS) entry which is preliminary data.</text>
</comment>
<reference evidence="1 2" key="1">
    <citation type="submission" date="2019-03" db="EMBL/GenBank/DDBJ databases">
        <title>Metabolic potential of uncultured bacteria and archaea associated with petroleum seepage in deep-sea sediments.</title>
        <authorList>
            <person name="Dong X."/>
            <person name="Hubert C."/>
        </authorList>
    </citation>
    <scope>NUCLEOTIDE SEQUENCE [LARGE SCALE GENOMIC DNA]</scope>
    <source>
        <strain evidence="1">E29_bin78</strain>
    </source>
</reference>
<dbReference type="EMBL" id="SOJK01000176">
    <property type="protein sequence ID" value="TET45231.1"/>
    <property type="molecule type" value="Genomic_DNA"/>
</dbReference>
<sequence length="73" mass="8852">MKRLNITLPDEVVREIKDLPNKSRFIAEALKEKLERIEREKLDRLLVEGYKATKEEDKRIDKEWEKITLEGWK</sequence>
<dbReference type="AlphaFoldDB" id="A0A523USI4"/>
<gene>
    <name evidence="1" type="ORF">E3J59_04090</name>
</gene>
<dbReference type="GO" id="GO:0006355">
    <property type="term" value="P:regulation of DNA-templated transcription"/>
    <property type="evidence" value="ECO:0007669"/>
    <property type="project" value="InterPro"/>
</dbReference>
<evidence type="ECO:0000313" key="2">
    <source>
        <dbReference type="Proteomes" id="UP000320679"/>
    </source>
</evidence>
<accession>A0A523USI4</accession>
<name>A0A523USI4_UNCAE</name>
<evidence type="ECO:0008006" key="3">
    <source>
        <dbReference type="Google" id="ProtNLM"/>
    </source>
</evidence>
<organism evidence="1 2">
    <name type="scientific">Aerophobetes bacterium</name>
    <dbReference type="NCBI Taxonomy" id="2030807"/>
    <lineage>
        <taxon>Bacteria</taxon>
        <taxon>Candidatus Aerophobota</taxon>
    </lineage>
</organism>
<dbReference type="InterPro" id="IPR013321">
    <property type="entry name" value="Arc_rbn_hlx_hlx"/>
</dbReference>
<protein>
    <recommendedName>
        <fullName evidence="3">CopG family transcriptional regulator</fullName>
    </recommendedName>
</protein>
<proteinExistence type="predicted"/>
<dbReference type="Gene3D" id="1.10.1220.10">
    <property type="entry name" value="Met repressor-like"/>
    <property type="match status" value="1"/>
</dbReference>
<dbReference type="Proteomes" id="UP000320679">
    <property type="component" value="Unassembled WGS sequence"/>
</dbReference>